<proteinExistence type="predicted"/>
<dbReference type="AlphaFoldDB" id="A0A319F084"/>
<dbReference type="Proteomes" id="UP000247810">
    <property type="component" value="Unassembled WGS sequence"/>
</dbReference>
<dbReference type="Gene3D" id="3.30.70.330">
    <property type="match status" value="2"/>
</dbReference>
<dbReference type="InterPro" id="IPR052462">
    <property type="entry name" value="SLIRP/GR-RBP-like"/>
</dbReference>
<dbReference type="VEuPathDB" id="FungiDB:BO71DRAFT_346154"/>
<sequence length="322" mass="36420">MHCFRRAACRVLTSSPASLRSRRAAIPSLSARLSIPLRTSHLSLQSRWNTTDAKPEPTNTEAPAESREEPVTETTTQHTEQTEAKPEAEATTQPSERSEAKPVESEAEPLQEPEPTYQNRTRRLQRLRQRASPKETVFVGNMFYDVTAEDLRAQMEKYGIVTRAMVVLDNRGISKGFGYVQFDSVDTATRAIEAMHLRVWEGRRLNVDFAQNNIDMGNVGAPSRTLYIGNMPFEMTDRDLNDLFKDIANVIDVRVSVDRRTGQPRGFAHADFTNVHSARVAMNNLVARTPYGRRLVVNFSNSTRGKQNKEPRERGEGEEEEI</sequence>
<dbReference type="SMART" id="SM00360">
    <property type="entry name" value="RRM"/>
    <property type="match status" value="2"/>
</dbReference>
<dbReference type="SUPFAM" id="SSF54928">
    <property type="entry name" value="RNA-binding domain, RBD"/>
    <property type="match status" value="1"/>
</dbReference>
<keyword evidence="1 2" id="KW-0694">RNA-binding</keyword>
<feature type="domain" description="RRM" evidence="4">
    <location>
        <begin position="135"/>
        <end position="212"/>
    </location>
</feature>
<dbReference type="EMBL" id="KZ825818">
    <property type="protein sequence ID" value="PYH97802.1"/>
    <property type="molecule type" value="Genomic_DNA"/>
</dbReference>
<feature type="domain" description="RRM" evidence="4">
    <location>
        <begin position="224"/>
        <end position="302"/>
    </location>
</feature>
<dbReference type="OrthoDB" id="6730379at2759"/>
<gene>
    <name evidence="5" type="ORF">BO71DRAFT_346154</name>
</gene>
<dbReference type="InterPro" id="IPR012677">
    <property type="entry name" value="Nucleotide-bd_a/b_plait_sf"/>
</dbReference>
<feature type="region of interest" description="Disordered" evidence="3">
    <location>
        <begin position="46"/>
        <end position="120"/>
    </location>
</feature>
<evidence type="ECO:0000256" key="1">
    <source>
        <dbReference type="ARBA" id="ARBA00022884"/>
    </source>
</evidence>
<feature type="compositionally biased region" description="Polar residues" evidence="3">
    <location>
        <begin position="46"/>
        <end position="61"/>
    </location>
</feature>
<evidence type="ECO:0000313" key="6">
    <source>
        <dbReference type="Proteomes" id="UP000247810"/>
    </source>
</evidence>
<name>A0A319F084_9EURO</name>
<organism evidence="5 6">
    <name type="scientific">Aspergillus ellipticus CBS 707.79</name>
    <dbReference type="NCBI Taxonomy" id="1448320"/>
    <lineage>
        <taxon>Eukaryota</taxon>
        <taxon>Fungi</taxon>
        <taxon>Dikarya</taxon>
        <taxon>Ascomycota</taxon>
        <taxon>Pezizomycotina</taxon>
        <taxon>Eurotiomycetes</taxon>
        <taxon>Eurotiomycetidae</taxon>
        <taxon>Eurotiales</taxon>
        <taxon>Aspergillaceae</taxon>
        <taxon>Aspergillus</taxon>
        <taxon>Aspergillus subgen. Circumdati</taxon>
    </lineage>
</organism>
<dbReference type="GO" id="GO:0003723">
    <property type="term" value="F:RNA binding"/>
    <property type="evidence" value="ECO:0007669"/>
    <property type="project" value="UniProtKB-UniRule"/>
</dbReference>
<reference evidence="5 6" key="1">
    <citation type="submission" date="2018-02" db="EMBL/GenBank/DDBJ databases">
        <title>The genomes of Aspergillus section Nigri reveals drivers in fungal speciation.</title>
        <authorList>
            <consortium name="DOE Joint Genome Institute"/>
            <person name="Vesth T.C."/>
            <person name="Nybo J."/>
            <person name="Theobald S."/>
            <person name="Brandl J."/>
            <person name="Frisvad J.C."/>
            <person name="Nielsen K.F."/>
            <person name="Lyhne E.K."/>
            <person name="Kogle M.E."/>
            <person name="Kuo A."/>
            <person name="Riley R."/>
            <person name="Clum A."/>
            <person name="Nolan M."/>
            <person name="Lipzen A."/>
            <person name="Salamov A."/>
            <person name="Henrissat B."/>
            <person name="Wiebenga A."/>
            <person name="De vries R.P."/>
            <person name="Grigoriev I.V."/>
            <person name="Mortensen U.H."/>
            <person name="Andersen M.R."/>
            <person name="Baker S.E."/>
        </authorList>
    </citation>
    <scope>NUCLEOTIDE SEQUENCE [LARGE SCALE GENOMIC DNA]</scope>
    <source>
        <strain evidence="5 6">CBS 707.79</strain>
    </source>
</reference>
<evidence type="ECO:0000313" key="5">
    <source>
        <dbReference type="EMBL" id="PYH97802.1"/>
    </source>
</evidence>
<evidence type="ECO:0000256" key="2">
    <source>
        <dbReference type="PROSITE-ProRule" id="PRU00176"/>
    </source>
</evidence>
<dbReference type="InterPro" id="IPR035979">
    <property type="entry name" value="RBD_domain_sf"/>
</dbReference>
<evidence type="ECO:0000259" key="4">
    <source>
        <dbReference type="PROSITE" id="PS50102"/>
    </source>
</evidence>
<accession>A0A319F084</accession>
<dbReference type="PROSITE" id="PS50102">
    <property type="entry name" value="RRM"/>
    <property type="match status" value="2"/>
</dbReference>
<feature type="region of interest" description="Disordered" evidence="3">
    <location>
        <begin position="299"/>
        <end position="322"/>
    </location>
</feature>
<dbReference type="PANTHER" id="PTHR48027">
    <property type="entry name" value="HETEROGENEOUS NUCLEAR RIBONUCLEOPROTEIN 87F-RELATED"/>
    <property type="match status" value="1"/>
</dbReference>
<dbReference type="STRING" id="1448320.A0A319F084"/>
<dbReference type="CDD" id="cd00590">
    <property type="entry name" value="RRM_SF"/>
    <property type="match status" value="1"/>
</dbReference>
<protein>
    <submittedName>
        <fullName evidence="5">RNA-binding domain-containing protein</fullName>
    </submittedName>
</protein>
<dbReference type="Pfam" id="PF00076">
    <property type="entry name" value="RRM_1"/>
    <property type="match status" value="2"/>
</dbReference>
<keyword evidence="6" id="KW-1185">Reference proteome</keyword>
<dbReference type="InterPro" id="IPR000504">
    <property type="entry name" value="RRM_dom"/>
</dbReference>
<evidence type="ECO:0000256" key="3">
    <source>
        <dbReference type="SAM" id="MobiDB-lite"/>
    </source>
</evidence>